<accession>A0A081XSQ3</accession>
<keyword evidence="3" id="KW-0812">Transmembrane</keyword>
<feature type="transmembrane region" description="Helical" evidence="3">
    <location>
        <begin position="58"/>
        <end position="89"/>
    </location>
</feature>
<proteinExistence type="predicted"/>
<dbReference type="EMBL" id="JFCB01000010">
    <property type="protein sequence ID" value="KES06576.1"/>
    <property type="molecule type" value="Genomic_DNA"/>
</dbReference>
<dbReference type="STRING" id="55952.BU52_14265"/>
<organism evidence="5 6">
    <name type="scientific">Streptomyces toyocaensis</name>
    <dbReference type="NCBI Taxonomy" id="55952"/>
    <lineage>
        <taxon>Bacteria</taxon>
        <taxon>Bacillati</taxon>
        <taxon>Actinomycetota</taxon>
        <taxon>Actinomycetes</taxon>
        <taxon>Kitasatosporales</taxon>
        <taxon>Streptomycetaceae</taxon>
        <taxon>Streptomyces</taxon>
    </lineage>
</organism>
<dbReference type="GO" id="GO:0016791">
    <property type="term" value="F:phosphatase activity"/>
    <property type="evidence" value="ECO:0007669"/>
    <property type="project" value="TreeGrafter"/>
</dbReference>
<dbReference type="InterPro" id="IPR036457">
    <property type="entry name" value="PPM-type-like_dom_sf"/>
</dbReference>
<evidence type="ECO:0000256" key="3">
    <source>
        <dbReference type="SAM" id="Phobius"/>
    </source>
</evidence>
<dbReference type="SMART" id="SM00331">
    <property type="entry name" value="PP2C_SIG"/>
    <property type="match status" value="1"/>
</dbReference>
<dbReference type="Gene3D" id="3.60.40.10">
    <property type="entry name" value="PPM-type phosphatase domain"/>
    <property type="match status" value="1"/>
</dbReference>
<evidence type="ECO:0000256" key="1">
    <source>
        <dbReference type="ARBA" id="ARBA00022801"/>
    </source>
</evidence>
<dbReference type="PANTHER" id="PTHR43156:SF2">
    <property type="entry name" value="STAGE II SPORULATION PROTEIN E"/>
    <property type="match status" value="1"/>
</dbReference>
<gene>
    <name evidence="5" type="ORF">BU52_14265</name>
</gene>
<dbReference type="PANTHER" id="PTHR43156">
    <property type="entry name" value="STAGE II SPORULATION PROTEIN E-RELATED"/>
    <property type="match status" value="1"/>
</dbReference>
<dbReference type="InterPro" id="IPR052016">
    <property type="entry name" value="Bact_Sigma-Reg"/>
</dbReference>
<feature type="region of interest" description="Disordered" evidence="2">
    <location>
        <begin position="385"/>
        <end position="461"/>
    </location>
</feature>
<dbReference type="AlphaFoldDB" id="A0A081XSQ3"/>
<evidence type="ECO:0000313" key="5">
    <source>
        <dbReference type="EMBL" id="KES06576.1"/>
    </source>
</evidence>
<feature type="transmembrane region" description="Helical" evidence="3">
    <location>
        <begin position="27"/>
        <end position="46"/>
    </location>
</feature>
<comment type="caution">
    <text evidence="5">The sequence shown here is derived from an EMBL/GenBank/DDBJ whole genome shotgun (WGS) entry which is preliminary data.</text>
</comment>
<evidence type="ECO:0000256" key="2">
    <source>
        <dbReference type="SAM" id="MobiDB-lite"/>
    </source>
</evidence>
<dbReference type="Proteomes" id="UP000028341">
    <property type="component" value="Unassembled WGS sequence"/>
</dbReference>
<evidence type="ECO:0000259" key="4">
    <source>
        <dbReference type="SMART" id="SM00331"/>
    </source>
</evidence>
<name>A0A081XSQ3_STRTO</name>
<dbReference type="RefSeq" id="WP_362265548.1">
    <property type="nucleotide sequence ID" value="NZ_JBFADL010000016.1"/>
</dbReference>
<feature type="transmembrane region" description="Helical" evidence="3">
    <location>
        <begin position="101"/>
        <end position="121"/>
    </location>
</feature>
<keyword evidence="3" id="KW-1133">Transmembrane helix</keyword>
<keyword evidence="6" id="KW-1185">Reference proteome</keyword>
<evidence type="ECO:0000313" key="6">
    <source>
        <dbReference type="Proteomes" id="UP000028341"/>
    </source>
</evidence>
<dbReference type="eggNOG" id="COG2208">
    <property type="taxonomic scope" value="Bacteria"/>
</dbReference>
<reference evidence="5 6" key="1">
    <citation type="submission" date="2014-02" db="EMBL/GenBank/DDBJ databases">
        <title>The genome announcement of Streptomyces toyocaensis NRRL15009.</title>
        <authorList>
            <person name="Hong H.-J."/>
            <person name="Kwun M.J."/>
        </authorList>
    </citation>
    <scope>NUCLEOTIDE SEQUENCE [LARGE SCALE GENOMIC DNA]</scope>
    <source>
        <strain evidence="5 6">NRRL 15009</strain>
    </source>
</reference>
<keyword evidence="3" id="KW-0472">Membrane</keyword>
<feature type="domain" description="PPM-type phosphatase" evidence="4">
    <location>
        <begin position="152"/>
        <end position="382"/>
    </location>
</feature>
<feature type="compositionally biased region" description="Low complexity" evidence="2">
    <location>
        <begin position="388"/>
        <end position="399"/>
    </location>
</feature>
<feature type="compositionally biased region" description="Basic and acidic residues" evidence="2">
    <location>
        <begin position="400"/>
        <end position="417"/>
    </location>
</feature>
<protein>
    <submittedName>
        <fullName evidence="5">Integral membrane protein</fullName>
    </submittedName>
</protein>
<sequence>MSSEPEVVAVRADTGRTTVLDVWRQPLIRVLLFSLFPVVLLGVDVLTSPEVRLGPLMVAGPTFAAIFCTPLCVLVVLGVTVPCAVVAAAVNQQLDSSNFPVQISTILLISAASVAASAVRVRGERRLAASRWVAEVTQRVLLHPLPRRAGPFDVASLYLAADEEAAVGGDLYGIARCGRSTRVLIGDVQGKGLASLEMVSCVLTSFRRSARHGLPLGETVGEIEAAFREEVHEQGDVADPDVRPAEGPTAESFVTGLLVDLSDDGGVRMVNLGHPAPLLLHEGAVTALEPSVPALPVGLGDLSAEEPVVDTADIPPGATLLLHTDGVTEARDRSGAFYPLAERARRWTDLEPHALLAAVHSDLRRYARARLVDDVALVALRRSPVPAPAGHASTAGHASADGRRAPHTPWEAHRAGDGAHPARLSGFGTPGTPRGADPGARNEAGTTEGARPGGRAPSGTS</sequence>
<dbReference type="Pfam" id="PF07228">
    <property type="entry name" value="SpoIIE"/>
    <property type="match status" value="1"/>
</dbReference>
<keyword evidence="1" id="KW-0378">Hydrolase</keyword>
<dbReference type="InterPro" id="IPR001932">
    <property type="entry name" value="PPM-type_phosphatase-like_dom"/>
</dbReference>